<feature type="transmembrane region" description="Helical" evidence="1">
    <location>
        <begin position="427"/>
        <end position="447"/>
    </location>
</feature>
<dbReference type="Gene3D" id="3.30.70.1430">
    <property type="entry name" value="Multidrug efflux transporter AcrB pore domain"/>
    <property type="match status" value="2"/>
</dbReference>
<dbReference type="Pfam" id="PF00873">
    <property type="entry name" value="ACR_tran"/>
    <property type="match status" value="1"/>
</dbReference>
<gene>
    <name evidence="2" type="ORF">AFM12_07645</name>
</gene>
<dbReference type="EMBL" id="LGTQ01000006">
    <property type="protein sequence ID" value="KPM48492.1"/>
    <property type="molecule type" value="Genomic_DNA"/>
</dbReference>
<feature type="transmembrane region" description="Helical" evidence="1">
    <location>
        <begin position="955"/>
        <end position="974"/>
    </location>
</feature>
<protein>
    <submittedName>
        <fullName evidence="2">Multidrug transporter AcrB</fullName>
    </submittedName>
</protein>
<evidence type="ECO:0000256" key="1">
    <source>
        <dbReference type="SAM" id="Phobius"/>
    </source>
</evidence>
<feature type="transmembrane region" description="Helical" evidence="1">
    <location>
        <begin position="521"/>
        <end position="546"/>
    </location>
</feature>
<dbReference type="GO" id="GO:0042910">
    <property type="term" value="F:xenobiotic transmembrane transporter activity"/>
    <property type="evidence" value="ECO:0007669"/>
    <property type="project" value="TreeGrafter"/>
</dbReference>
<dbReference type="Gene3D" id="3.30.70.1440">
    <property type="entry name" value="Multidrug efflux transporter AcrB pore domain"/>
    <property type="match status" value="1"/>
</dbReference>
<feature type="transmembrane region" description="Helical" evidence="1">
    <location>
        <begin position="980"/>
        <end position="1002"/>
    </location>
</feature>
<evidence type="ECO:0000313" key="2">
    <source>
        <dbReference type="EMBL" id="KPM48492.1"/>
    </source>
</evidence>
<dbReference type="RefSeq" id="WP_055146195.1">
    <property type="nucleotide sequence ID" value="NZ_JXSZ01000006.1"/>
</dbReference>
<dbReference type="SUPFAM" id="SSF82714">
    <property type="entry name" value="Multidrug efflux transporter AcrB TolC docking domain, DN and DC subdomains"/>
    <property type="match status" value="2"/>
</dbReference>
<dbReference type="InterPro" id="IPR027463">
    <property type="entry name" value="AcrB_DN_DC_subdom"/>
</dbReference>
<feature type="transmembrane region" description="Helical" evidence="1">
    <location>
        <begin position="882"/>
        <end position="902"/>
    </location>
</feature>
<feature type="transmembrane region" description="Helical" evidence="1">
    <location>
        <begin position="382"/>
        <end position="406"/>
    </location>
</feature>
<feature type="transmembrane region" description="Helical" evidence="1">
    <location>
        <begin position="459"/>
        <end position="482"/>
    </location>
</feature>
<proteinExistence type="predicted"/>
<name>A0A0N8H9W3_9BACT</name>
<keyword evidence="1" id="KW-0472">Membrane</keyword>
<dbReference type="STRING" id="1605367.AFM12_07645"/>
<dbReference type="Gene3D" id="1.20.1640.10">
    <property type="entry name" value="Multidrug efflux transporter AcrB transmembrane domain"/>
    <property type="match status" value="2"/>
</dbReference>
<comment type="caution">
    <text evidence="2">The sequence shown here is derived from an EMBL/GenBank/DDBJ whole genome shotgun (WGS) entry which is preliminary data.</text>
</comment>
<dbReference type="Proteomes" id="UP000050454">
    <property type="component" value="Unassembled WGS sequence"/>
</dbReference>
<dbReference type="SUPFAM" id="SSF82693">
    <property type="entry name" value="Multidrug efflux transporter AcrB pore domain, PN1, PN2, PC1 and PC2 subdomains"/>
    <property type="match status" value="3"/>
</dbReference>
<keyword evidence="1" id="KW-1133">Transmembrane helix</keyword>
<dbReference type="GO" id="GO:0005886">
    <property type="term" value="C:plasma membrane"/>
    <property type="evidence" value="ECO:0007669"/>
    <property type="project" value="TreeGrafter"/>
</dbReference>
<feature type="transmembrane region" description="Helical" evidence="1">
    <location>
        <begin position="908"/>
        <end position="934"/>
    </location>
</feature>
<keyword evidence="1" id="KW-0812">Transmembrane</keyword>
<organism evidence="2 3">
    <name type="scientific">Jiulongibacter sediminis</name>
    <dbReference type="NCBI Taxonomy" id="1605367"/>
    <lineage>
        <taxon>Bacteria</taxon>
        <taxon>Pseudomonadati</taxon>
        <taxon>Bacteroidota</taxon>
        <taxon>Cytophagia</taxon>
        <taxon>Cytophagales</taxon>
        <taxon>Leadbetterellaceae</taxon>
        <taxon>Jiulongibacter</taxon>
    </lineage>
</organism>
<dbReference type="PRINTS" id="PR00702">
    <property type="entry name" value="ACRIFLAVINRP"/>
</dbReference>
<dbReference type="PANTHER" id="PTHR32063">
    <property type="match status" value="1"/>
</dbReference>
<keyword evidence="3" id="KW-1185">Reference proteome</keyword>
<feature type="transmembrane region" description="Helical" evidence="1">
    <location>
        <begin position="336"/>
        <end position="362"/>
    </location>
</feature>
<dbReference type="PANTHER" id="PTHR32063:SF24">
    <property type="entry name" value="CATION EFFLUX SYSTEM (ACRB_ACRD_ACRF FAMILY)"/>
    <property type="match status" value="1"/>
</dbReference>
<dbReference type="PATRIC" id="fig|1605367.3.peg.2903"/>
<dbReference type="InterPro" id="IPR001036">
    <property type="entry name" value="Acrflvin-R"/>
</dbReference>
<feature type="transmembrane region" description="Helical" evidence="1">
    <location>
        <begin position="12"/>
        <end position="32"/>
    </location>
</feature>
<dbReference type="Gene3D" id="3.30.2090.10">
    <property type="entry name" value="Multidrug efflux transporter AcrB TolC docking domain, DN and DC subdomains"/>
    <property type="match status" value="2"/>
</dbReference>
<sequence>MKIAEFSVKNYQFTIIIFLMIVVLGISSLLNMPKSEDPVLKATFNTVIVVYPGTSPEDMEKLVVDPIEERLNTLDDVKNIFSTAADGLAVMNVEFEHHIDDDEKFAETLREVNAIKSRLPQDIYSIDVQRYTPETVNIIQCAILSETAPYAEMKEQAEELKDRLERVKSLKVVETHAFPNQRVDIELNTDRMAQYKIPLNRVLGLIQAENMDIPAGAIEIGDRKLNVKTSGSYDSLEEIENTVVSSSGTQITYLKDIARVSLGYEESTYLARLNGKRAVFVTAAQKSNTNIFEVNEEITPIIEGFESELSGDFAFEKSFDQAESVSNRLLGLARDFGIAILLVLITLIPLGFRAAVIVMVSIPLSLAIGLTGLDVLGFGINQLSVVGLVIALGLLVDDSIVVVENIARFLREGYSRKEAAVLATKQIGLAVVGCTATLIFAFLPLTFLPEASGEFIRSLPMAVITTVLASLFVSITIVPFLASLIMPRESSEEGNVVLQYMKKGIESSYRRILHWSLRHPVITLLIAVAIFAGSLGLIKVIGISVFPSSEKPQLLVNINTPLGTNLSTTDEVVRFVEGVIDEEPLVRNYASNVGKDNPRIYYNVLPRGGSSPNFAQLFVQLKEDTEVPARTVLINELRQKFAGYPGAEITVKEFEQGPPVAAPLAIRIYGDDMDVLTKLAKKVEQTYLDTEGTIYVNNASKQTNSDLRVQINKDKAGMMGIPTAEIDKAVRMAISGLNAGYYRTDDGDELEINVGVKQNEKPDFSVFDKVFVAAANGAQIPLKQLAKVAFETSPNAINHRDLERYVLVSSFVADGYLTPSVFDEFTQKLEQVEFPEGYSYQMAGEIERQAETFGGLGNIIAITVFGILAILVLEFKTFKSSLIVLSVIPLGIIGAVGILFLTGNSLSFTATVGIIALAGIEVKNSILLVDYTNYLRKEEGLSIDEAIEKAGETRFIPIVLTTLTAIGGLIPLVLEHSPLYSPLALVIIGGLISSLILTRIVTPVMYKLLPPKV</sequence>
<accession>A0A0N8H9W3</accession>
<reference evidence="2 3" key="1">
    <citation type="submission" date="2015-07" db="EMBL/GenBank/DDBJ databases">
        <title>The draft genome sequence of Leadbetterella sp. JN14-9.</title>
        <authorList>
            <person name="Liu Y."/>
            <person name="Du J."/>
            <person name="Shao Z."/>
        </authorList>
    </citation>
    <scope>NUCLEOTIDE SEQUENCE [LARGE SCALE GENOMIC DNA]</scope>
    <source>
        <strain evidence="2 3">JN14-9</strain>
    </source>
</reference>
<feature type="transmembrane region" description="Helical" evidence="1">
    <location>
        <begin position="855"/>
        <end position="875"/>
    </location>
</feature>
<dbReference type="AlphaFoldDB" id="A0A0N8H9W3"/>
<evidence type="ECO:0000313" key="3">
    <source>
        <dbReference type="Proteomes" id="UP000050454"/>
    </source>
</evidence>
<dbReference type="SUPFAM" id="SSF82866">
    <property type="entry name" value="Multidrug efflux transporter AcrB transmembrane domain"/>
    <property type="match status" value="2"/>
</dbReference>
<dbReference type="OrthoDB" id="9758234at2"/>
<dbReference type="Gene3D" id="3.30.70.1320">
    <property type="entry name" value="Multidrug efflux transporter AcrB pore domain like"/>
    <property type="match status" value="1"/>
</dbReference>